<keyword evidence="2" id="KW-1185">Reference proteome</keyword>
<organism evidence="1 2">
    <name type="scientific">Colletotrichum abscissum</name>
    <dbReference type="NCBI Taxonomy" id="1671311"/>
    <lineage>
        <taxon>Eukaryota</taxon>
        <taxon>Fungi</taxon>
        <taxon>Dikarya</taxon>
        <taxon>Ascomycota</taxon>
        <taxon>Pezizomycotina</taxon>
        <taxon>Sordariomycetes</taxon>
        <taxon>Hypocreomycetidae</taxon>
        <taxon>Glomerellales</taxon>
        <taxon>Glomerellaceae</taxon>
        <taxon>Colletotrichum</taxon>
        <taxon>Colletotrichum acutatum species complex</taxon>
    </lineage>
</organism>
<dbReference type="OrthoDB" id="20872at2759"/>
<name>A0A9Q0B0Z9_9PEZI</name>
<accession>A0A9Q0B0Z9</accession>
<dbReference type="EMBL" id="SDAQ01000076">
    <property type="protein sequence ID" value="KAI3542668.1"/>
    <property type="molecule type" value="Genomic_DNA"/>
</dbReference>
<protein>
    <submittedName>
        <fullName evidence="1">Uncharacterized protein</fullName>
    </submittedName>
</protein>
<evidence type="ECO:0000313" key="2">
    <source>
        <dbReference type="Proteomes" id="UP001056436"/>
    </source>
</evidence>
<reference evidence="1" key="1">
    <citation type="submission" date="2019-01" db="EMBL/GenBank/DDBJ databases">
        <title>Colletotrichum abscissum LGMF1257.</title>
        <authorList>
            <person name="Baroncelli R."/>
        </authorList>
    </citation>
    <scope>NUCLEOTIDE SEQUENCE</scope>
    <source>
        <strain evidence="1">Ca142</strain>
    </source>
</reference>
<gene>
    <name evidence="1" type="ORF">CABS02_10288</name>
</gene>
<dbReference type="AlphaFoldDB" id="A0A9Q0B0Z9"/>
<proteinExistence type="predicted"/>
<sequence length="86" mass="10186">MDWFEYREAEFNLWCKVIKADRKGKSSLEYRVRDHANVRQLFLDLLDGLRESLSHLLELSKRLHLVGNSLTDLDSSSEAIDDCWMR</sequence>
<evidence type="ECO:0000313" key="1">
    <source>
        <dbReference type="EMBL" id="KAI3542668.1"/>
    </source>
</evidence>
<dbReference type="Proteomes" id="UP001056436">
    <property type="component" value="Unassembled WGS sequence"/>
</dbReference>
<comment type="caution">
    <text evidence="1">The sequence shown here is derived from an EMBL/GenBank/DDBJ whole genome shotgun (WGS) entry which is preliminary data.</text>
</comment>